<name>A0A9W7XLD9_9FUNG</name>
<evidence type="ECO:0000313" key="8">
    <source>
        <dbReference type="EMBL" id="KAJ1647202.1"/>
    </source>
</evidence>
<dbReference type="AlphaFoldDB" id="A0A9W7XLD9"/>
<accession>A0A9W7XLD9</accession>
<dbReference type="Gene3D" id="2.70.98.10">
    <property type="match status" value="1"/>
</dbReference>
<dbReference type="PANTHER" id="PTHR11122:SF13">
    <property type="entry name" value="GLUCOSE-6-PHOSPHATE 1-EPIMERASE"/>
    <property type="match status" value="1"/>
</dbReference>
<comment type="caution">
    <text evidence="8">The sequence shown here is derived from an EMBL/GenBank/DDBJ whole genome shotgun (WGS) entry which is preliminary data.</text>
</comment>
<evidence type="ECO:0000313" key="9">
    <source>
        <dbReference type="Proteomes" id="UP001145021"/>
    </source>
</evidence>
<dbReference type="EMBL" id="JANBOH010000036">
    <property type="protein sequence ID" value="KAJ1647202.1"/>
    <property type="molecule type" value="Genomic_DNA"/>
</dbReference>
<dbReference type="GO" id="GO:0047938">
    <property type="term" value="F:glucose-6-phosphate 1-epimerase activity"/>
    <property type="evidence" value="ECO:0007669"/>
    <property type="project" value="UniProtKB-UniRule"/>
</dbReference>
<dbReference type="EC" id="5.1.3.15" evidence="3 5"/>
<organism evidence="8 9">
    <name type="scientific">Coemansia asiatica</name>
    <dbReference type="NCBI Taxonomy" id="1052880"/>
    <lineage>
        <taxon>Eukaryota</taxon>
        <taxon>Fungi</taxon>
        <taxon>Fungi incertae sedis</taxon>
        <taxon>Zoopagomycota</taxon>
        <taxon>Kickxellomycotina</taxon>
        <taxon>Kickxellomycetes</taxon>
        <taxon>Kickxellales</taxon>
        <taxon>Kickxellaceae</taxon>
        <taxon>Coemansia</taxon>
    </lineage>
</organism>
<comment type="similarity">
    <text evidence="2 5">Belongs to the glucose-6-phosphate 1-epimerase family.</text>
</comment>
<evidence type="ECO:0000256" key="6">
    <source>
        <dbReference type="PIRSR" id="PIRSR016020-1"/>
    </source>
</evidence>
<feature type="active site" evidence="6">
    <location>
        <position position="255"/>
    </location>
</feature>
<protein>
    <recommendedName>
        <fullName evidence="3 5">Glucose-6-phosphate 1-epimerase</fullName>
        <ecNumber evidence="3 5">5.1.3.15</ecNumber>
    </recommendedName>
</protein>
<dbReference type="SUPFAM" id="SSF74650">
    <property type="entry name" value="Galactose mutarotase-like"/>
    <property type="match status" value="1"/>
</dbReference>
<evidence type="ECO:0000256" key="4">
    <source>
        <dbReference type="ARBA" id="ARBA00023235"/>
    </source>
</evidence>
<evidence type="ECO:0000256" key="7">
    <source>
        <dbReference type="PIRSR" id="PIRSR016020-2"/>
    </source>
</evidence>
<feature type="binding site" evidence="7">
    <location>
        <position position="83"/>
    </location>
    <ligand>
        <name>substrate</name>
    </ligand>
</feature>
<dbReference type="GO" id="GO:0005975">
    <property type="term" value="P:carbohydrate metabolic process"/>
    <property type="evidence" value="ECO:0007669"/>
    <property type="project" value="InterPro"/>
</dbReference>
<keyword evidence="4 5" id="KW-0413">Isomerase</keyword>
<dbReference type="PIRSF" id="PIRSF016020">
    <property type="entry name" value="PHexose_mutarotase"/>
    <property type="match status" value="1"/>
</dbReference>
<evidence type="ECO:0000256" key="2">
    <source>
        <dbReference type="ARBA" id="ARBA00005866"/>
    </source>
</evidence>
<dbReference type="Pfam" id="PF01263">
    <property type="entry name" value="Aldose_epim"/>
    <property type="match status" value="1"/>
</dbReference>
<sequence length="284" mass="31209">MSVQKFNDAAGNLERVVLSGPKGSSVEIHVYGATVTSWKSQGHERLFVSKQAKLDGTKAIRGGIPLVFPQFGPGPLPQHGFARTRPWSFVGASEHGEGISATFELHDNEETRASAWPFKFILSYTVDVTATTLSTIIKYENTDTQEFDFTSLMHTYLRVPDIVHTTVTGLESTIFADKVKGISAQESRAEITVAANEDRVYENVPGIVGVRCAGETVSIRRFNFKDIVLWNPWAEKAREMADFGDDEYTQMICVEAGTVASKISLRPGQTVSCGQLLTVEKDAN</sequence>
<dbReference type="InterPro" id="IPR011013">
    <property type="entry name" value="Gal_mutarotase_sf_dom"/>
</dbReference>
<dbReference type="GO" id="GO:0030246">
    <property type="term" value="F:carbohydrate binding"/>
    <property type="evidence" value="ECO:0007669"/>
    <property type="project" value="UniProtKB-UniRule"/>
</dbReference>
<evidence type="ECO:0000256" key="5">
    <source>
        <dbReference type="PIRNR" id="PIRNR016020"/>
    </source>
</evidence>
<feature type="binding site" evidence="7">
    <location>
        <position position="78"/>
    </location>
    <ligand>
        <name>substrate</name>
    </ligand>
</feature>
<proteinExistence type="inferred from homology"/>
<evidence type="ECO:0000256" key="1">
    <source>
        <dbReference type="ARBA" id="ARBA00001096"/>
    </source>
</evidence>
<dbReference type="PANTHER" id="PTHR11122">
    <property type="entry name" value="APOSPORY-ASSOCIATED PROTEIN C-RELATED"/>
    <property type="match status" value="1"/>
</dbReference>
<keyword evidence="9" id="KW-1185">Reference proteome</keyword>
<dbReference type="InterPro" id="IPR025532">
    <property type="entry name" value="G6P_1-epimerase"/>
</dbReference>
<comment type="function">
    <text evidence="5">Catalyzes the interconversion between the alpha and beta anomers from at least three hexose 6-phosphate sugars (Glc6P, Gal6P, and Man6P).</text>
</comment>
<feature type="binding site" evidence="7">
    <location>
        <position position="61"/>
    </location>
    <ligand>
        <name>substrate</name>
    </ligand>
</feature>
<feature type="active site" evidence="6">
    <location>
        <position position="154"/>
    </location>
</feature>
<gene>
    <name evidence="8" type="ORF">LPJ64_001387</name>
</gene>
<dbReference type="Proteomes" id="UP001145021">
    <property type="component" value="Unassembled WGS sequence"/>
</dbReference>
<dbReference type="CDD" id="cd09020">
    <property type="entry name" value="D-hex-6-P-epi_like"/>
    <property type="match status" value="1"/>
</dbReference>
<dbReference type="GO" id="GO:0005737">
    <property type="term" value="C:cytoplasm"/>
    <property type="evidence" value="ECO:0007669"/>
    <property type="project" value="TreeGrafter"/>
</dbReference>
<dbReference type="InterPro" id="IPR008183">
    <property type="entry name" value="Aldose_1/G6P_1-epimerase"/>
</dbReference>
<comment type="catalytic activity">
    <reaction evidence="1">
        <text>alpha-D-glucose 6-phosphate = beta-D-glucose 6-phosphate</text>
        <dbReference type="Rhea" id="RHEA:16249"/>
        <dbReference type="ChEBI" id="CHEBI:58225"/>
        <dbReference type="ChEBI" id="CHEBI:58247"/>
        <dbReference type="EC" id="5.1.3.15"/>
    </reaction>
</comment>
<evidence type="ECO:0000256" key="3">
    <source>
        <dbReference type="ARBA" id="ARBA00012083"/>
    </source>
</evidence>
<reference evidence="8" key="1">
    <citation type="submission" date="2022-07" db="EMBL/GenBank/DDBJ databases">
        <title>Phylogenomic reconstructions and comparative analyses of Kickxellomycotina fungi.</title>
        <authorList>
            <person name="Reynolds N.K."/>
            <person name="Stajich J.E."/>
            <person name="Barry K."/>
            <person name="Grigoriev I.V."/>
            <person name="Crous P."/>
            <person name="Smith M.E."/>
        </authorList>
    </citation>
    <scope>NUCLEOTIDE SEQUENCE</scope>
    <source>
        <strain evidence="8">NBRC 105413</strain>
    </source>
</reference>
<dbReference type="InterPro" id="IPR014718">
    <property type="entry name" value="GH-type_carb-bd"/>
</dbReference>